<organism evidence="1 2">
    <name type="scientific">Azospirillum cavernae</name>
    <dbReference type="NCBI Taxonomy" id="2320860"/>
    <lineage>
        <taxon>Bacteria</taxon>
        <taxon>Pseudomonadati</taxon>
        <taxon>Pseudomonadota</taxon>
        <taxon>Alphaproteobacteria</taxon>
        <taxon>Rhodospirillales</taxon>
        <taxon>Azospirillaceae</taxon>
        <taxon>Azospirillum</taxon>
    </lineage>
</organism>
<dbReference type="EMBL" id="QYUL01000002">
    <property type="protein sequence ID" value="RJF81886.1"/>
    <property type="molecule type" value="Genomic_DNA"/>
</dbReference>
<reference evidence="1 2" key="1">
    <citation type="submission" date="2018-09" db="EMBL/GenBank/DDBJ databases">
        <authorList>
            <person name="Zhu H."/>
        </authorList>
    </citation>
    <scope>NUCLEOTIDE SEQUENCE [LARGE SCALE GENOMIC DNA]</scope>
    <source>
        <strain evidence="1 2">K2W22B-5</strain>
    </source>
</reference>
<protein>
    <submittedName>
        <fullName evidence="1">Uncharacterized protein</fullName>
    </submittedName>
</protein>
<proteinExistence type="predicted"/>
<dbReference type="Proteomes" id="UP000283458">
    <property type="component" value="Unassembled WGS sequence"/>
</dbReference>
<comment type="caution">
    <text evidence="1">The sequence shown here is derived from an EMBL/GenBank/DDBJ whole genome shotgun (WGS) entry which is preliminary data.</text>
</comment>
<accession>A0A418VXM0</accession>
<evidence type="ECO:0000313" key="2">
    <source>
        <dbReference type="Proteomes" id="UP000283458"/>
    </source>
</evidence>
<dbReference type="RefSeq" id="WP_119831969.1">
    <property type="nucleotide sequence ID" value="NZ_QYUL01000002.1"/>
</dbReference>
<keyword evidence="2" id="KW-1185">Reference proteome</keyword>
<dbReference type="AlphaFoldDB" id="A0A418VXM0"/>
<gene>
    <name evidence="1" type="ORF">D3877_17470</name>
</gene>
<evidence type="ECO:0000313" key="1">
    <source>
        <dbReference type="EMBL" id="RJF81886.1"/>
    </source>
</evidence>
<name>A0A418VXM0_9PROT</name>
<sequence>MLTPADIGNAIRDALGGFAGSAVYRVSTTFNVRVAALTAVGATTINFNNVPAALTATAIGDTFPVGATTHTVTNVITTAGGLLTGVTFTPALVTQAASATQVVISRAADHSVRVIMEQVDGYNLIGGLYAGGDYRFTVFDLPVEPSGSGAHKVIWGGKTLTVQAEISRDQTGAAWIVRAK</sequence>